<evidence type="ECO:0000313" key="3">
    <source>
        <dbReference type="Proteomes" id="UP000593567"/>
    </source>
</evidence>
<evidence type="ECO:0000256" key="1">
    <source>
        <dbReference type="SAM" id="MobiDB-lite"/>
    </source>
</evidence>
<name>A0A7J7JWW7_BUGNE</name>
<feature type="region of interest" description="Disordered" evidence="1">
    <location>
        <begin position="1"/>
        <end position="187"/>
    </location>
</feature>
<organism evidence="2 3">
    <name type="scientific">Bugula neritina</name>
    <name type="common">Brown bryozoan</name>
    <name type="synonym">Sertularia neritina</name>
    <dbReference type="NCBI Taxonomy" id="10212"/>
    <lineage>
        <taxon>Eukaryota</taxon>
        <taxon>Metazoa</taxon>
        <taxon>Spiralia</taxon>
        <taxon>Lophotrochozoa</taxon>
        <taxon>Bryozoa</taxon>
        <taxon>Gymnolaemata</taxon>
        <taxon>Cheilostomatida</taxon>
        <taxon>Flustrina</taxon>
        <taxon>Buguloidea</taxon>
        <taxon>Bugulidae</taxon>
        <taxon>Bugula</taxon>
    </lineage>
</organism>
<proteinExistence type="predicted"/>
<reference evidence="2" key="1">
    <citation type="submission" date="2020-06" db="EMBL/GenBank/DDBJ databases">
        <title>Draft genome of Bugula neritina, a colonial animal packing powerful symbionts and potential medicines.</title>
        <authorList>
            <person name="Rayko M."/>
        </authorList>
    </citation>
    <scope>NUCLEOTIDE SEQUENCE [LARGE SCALE GENOMIC DNA]</scope>
    <source>
        <strain evidence="2">Kwan_BN1</strain>
    </source>
</reference>
<gene>
    <name evidence="2" type="ORF">EB796_011475</name>
</gene>
<feature type="compositionally biased region" description="Polar residues" evidence="1">
    <location>
        <begin position="8"/>
        <end position="19"/>
    </location>
</feature>
<feature type="compositionally biased region" description="Low complexity" evidence="1">
    <location>
        <begin position="159"/>
        <end position="170"/>
    </location>
</feature>
<dbReference type="AlphaFoldDB" id="A0A7J7JWW7"/>
<keyword evidence="3" id="KW-1185">Reference proteome</keyword>
<feature type="compositionally biased region" description="Polar residues" evidence="1">
    <location>
        <begin position="263"/>
        <end position="284"/>
    </location>
</feature>
<sequence>MTCGRGSQGTDQLVDTSQDYGEYIPDENICTTSTSRDRNRSRTHIPPSSRAATPSTAAAAGDSPIVGADNLVNGEAARKGDVDQLLGQSCLSTPSSRSYTRPVPKERVNGGHLNSHHNGTLEPADDVITPAGASQASPLSSQSTPKQFSPQSSPVETKSSSPLLNLQSSPTTVIPQLSSPTVKGKSSPVAVIPQSLSPQLAPLSQSPIATPRFGVGELPLPSFSLESSGVMPTGGIDKSIKLATAERCEKVINVGVPPTVKTTSMKFSGGSSEPSTQSTWSPPTVKTKKRQFNYIDTSKADVNGYHKPKHDNWILQTACTSTCATEKDGIVERRVKHTITLSGDEDLDDQREVKNFIT</sequence>
<comment type="caution">
    <text evidence="2">The sequence shown here is derived from an EMBL/GenBank/DDBJ whole genome shotgun (WGS) entry which is preliminary data.</text>
</comment>
<feature type="compositionally biased region" description="Polar residues" evidence="1">
    <location>
        <begin position="171"/>
        <end position="181"/>
    </location>
</feature>
<feature type="compositionally biased region" description="Polar residues" evidence="1">
    <location>
        <begin position="132"/>
        <end position="158"/>
    </location>
</feature>
<protein>
    <submittedName>
        <fullName evidence="2">Uncharacterized protein</fullName>
    </submittedName>
</protein>
<dbReference type="Proteomes" id="UP000593567">
    <property type="component" value="Unassembled WGS sequence"/>
</dbReference>
<feature type="compositionally biased region" description="Polar residues" evidence="1">
    <location>
        <begin position="86"/>
        <end position="99"/>
    </location>
</feature>
<feature type="region of interest" description="Disordered" evidence="1">
    <location>
        <begin position="263"/>
        <end position="285"/>
    </location>
</feature>
<feature type="compositionally biased region" description="Low complexity" evidence="1">
    <location>
        <begin position="46"/>
        <end position="60"/>
    </location>
</feature>
<dbReference type="EMBL" id="VXIV02001736">
    <property type="protein sequence ID" value="KAF6030204.1"/>
    <property type="molecule type" value="Genomic_DNA"/>
</dbReference>
<accession>A0A7J7JWW7</accession>
<evidence type="ECO:0000313" key="2">
    <source>
        <dbReference type="EMBL" id="KAF6030204.1"/>
    </source>
</evidence>